<dbReference type="Gene3D" id="3.20.20.80">
    <property type="entry name" value="Glycosidases"/>
    <property type="match status" value="1"/>
</dbReference>
<keyword evidence="6 9" id="KW-0413">Isomerase</keyword>
<dbReference type="Gene3D" id="3.90.1200.10">
    <property type="match status" value="1"/>
</dbReference>
<dbReference type="GO" id="GO:0047471">
    <property type="term" value="F:maltose alpha-D-glucosyltransferase activity"/>
    <property type="evidence" value="ECO:0007669"/>
    <property type="project" value="UniProtKB-EC"/>
</dbReference>
<dbReference type="InterPro" id="IPR006047">
    <property type="entry name" value="GH13_cat_dom"/>
</dbReference>
<dbReference type="Pfam" id="PF16657">
    <property type="entry name" value="Malt_amylase_C"/>
    <property type="match status" value="1"/>
</dbReference>
<evidence type="ECO:0000256" key="2">
    <source>
        <dbReference type="ARBA" id="ARBA00005496"/>
    </source>
</evidence>
<keyword evidence="4" id="KW-0479">Metal-binding</keyword>
<evidence type="ECO:0000256" key="6">
    <source>
        <dbReference type="ARBA" id="ARBA00023235"/>
    </source>
</evidence>
<dbReference type="InterPro" id="IPR045857">
    <property type="entry name" value="O16G_dom_2"/>
</dbReference>
<evidence type="ECO:0000256" key="1">
    <source>
        <dbReference type="ARBA" id="ARBA00001595"/>
    </source>
</evidence>
<dbReference type="RefSeq" id="WP_191317663.1">
    <property type="nucleotide sequence ID" value="NZ_BNCG01000001.1"/>
</dbReference>
<evidence type="ECO:0000313" key="10">
    <source>
        <dbReference type="Proteomes" id="UP001595704"/>
    </source>
</evidence>
<organism evidence="9 10">
    <name type="scientific">Camelimonas fluminis</name>
    <dbReference type="NCBI Taxonomy" id="1576911"/>
    <lineage>
        <taxon>Bacteria</taxon>
        <taxon>Pseudomonadati</taxon>
        <taxon>Pseudomonadota</taxon>
        <taxon>Alphaproteobacteria</taxon>
        <taxon>Hyphomicrobiales</taxon>
        <taxon>Chelatococcaceae</taxon>
        <taxon>Camelimonas</taxon>
    </lineage>
</organism>
<feature type="domain" description="Glycosyl hydrolase family 13 catalytic" evidence="8">
    <location>
        <begin position="17"/>
        <end position="416"/>
    </location>
</feature>
<dbReference type="Gene3D" id="2.60.40.1180">
    <property type="entry name" value="Golgi alpha-mannosidase II"/>
    <property type="match status" value="1"/>
</dbReference>
<dbReference type="CDD" id="cd11334">
    <property type="entry name" value="AmyAc_TreS"/>
    <property type="match status" value="1"/>
</dbReference>
<evidence type="ECO:0000256" key="3">
    <source>
        <dbReference type="ARBA" id="ARBA00012619"/>
    </source>
</evidence>
<dbReference type="PANTHER" id="PTHR10357:SF219">
    <property type="entry name" value="MALTOSE ALPHA-D-GLUCOSYLTRANSFERASE"/>
    <property type="match status" value="1"/>
</dbReference>
<dbReference type="PANTHER" id="PTHR10357">
    <property type="entry name" value="ALPHA-AMYLASE FAMILY MEMBER"/>
    <property type="match status" value="1"/>
</dbReference>
<dbReference type="InterPro" id="IPR012811">
    <property type="entry name" value="TreS_maltokin_C_dom"/>
</dbReference>
<dbReference type="Proteomes" id="UP001595704">
    <property type="component" value="Unassembled WGS sequence"/>
</dbReference>
<comment type="catalytic activity">
    <reaction evidence="1">
        <text>D-maltose = alpha,alpha-trehalose</text>
        <dbReference type="Rhea" id="RHEA:15145"/>
        <dbReference type="ChEBI" id="CHEBI:16551"/>
        <dbReference type="ChEBI" id="CHEBI:17306"/>
        <dbReference type="EC" id="5.4.99.16"/>
    </reaction>
</comment>
<dbReference type="EMBL" id="JBHRYC010000023">
    <property type="protein sequence ID" value="MFC3636227.1"/>
    <property type="molecule type" value="Genomic_DNA"/>
</dbReference>
<accession>A0ABV7UDD5</accession>
<proteinExistence type="inferred from homology"/>
<evidence type="ECO:0000313" key="9">
    <source>
        <dbReference type="EMBL" id="MFC3636227.1"/>
    </source>
</evidence>
<dbReference type="InterPro" id="IPR013780">
    <property type="entry name" value="Glyco_hydro_b"/>
</dbReference>
<keyword evidence="10" id="KW-1185">Reference proteome</keyword>
<dbReference type="EC" id="5.4.99.16" evidence="3"/>
<dbReference type="InterPro" id="IPR017853">
    <property type="entry name" value="GH"/>
</dbReference>
<evidence type="ECO:0000256" key="5">
    <source>
        <dbReference type="ARBA" id="ARBA00022837"/>
    </source>
</evidence>
<sequence length="1095" mass="124226">MIDRNDIHWYRDAIIYQVHVKSFFDSDNDGVGDFAGLTERLDYIRELGATAIWVMPFYPSPLRDDGYDIADYRGINPAFGQMRDFRRFIREAQARGLRVITELVINHTSDQHPWFQRARTAKPGSPWRDFYVWSDTEDRYKDARIIFCDVEKSNWTWDATAGAYYWHRFYSHQPDLNFENPRVLEAVIEIMEYWFEMGVDGLRLDAISYLVEAEGTSCDNLPGTHEVIRRIRSFIDARYPDRMLLAEANLWPEGIAKYFGDGDECQMAFHFPLMPRMYMAVASEERRPITDILRQTPDIPENCQWAIFLRNHDELTLEMVTQQERDYLWTIYAADARARLNLGIRRRLAPLLENDRRKIELLTSLLLSMPGTPVMYYGDEIGMGDNIYLGDRDGVRTPMQWSPDRNGGFSRADPARLVLPAVQDPVYGFDAVNVESQRRNPSSLLNWMKRMVAARRNTRAFGRGSMRFIYPDNRKILAYLRAFDDETILCVANLSRAPQAAEIELPEFAGWRLVEMSGGAEFPPVSDLPYQITLPAYGFYWFRMEEAAVVDDRFGPRPVPELFTLVLTGAPQGLFEGREGEALARESLPRYLGTRRWFTGSRRRINTAEVRDVAMLPGAGDGNLMLSLVDVTLRSGEQQEFFIPLAVDESGENEALLPYAIARLRRGARMGLLYGAEAAPAFVVGMVRAMRDNAHRPTLHAGAIEFRSGAGLEDAPELDPHDLSRMRLDQSNTSMALGSRMVLKLYRRLQQGVHPEEEMCRYLTEVAGFTHTPRYLGSARHVAADGAITTLALLQDYVRNQGDAWDVATSVMQREIEHLAQLPVEDRPSPEQAFESFGHYAHTIGRRVGEMHAALARQTSDQDFSPVAMTGADVDAIAREAHEQAAKTFAGLRQLLEQAGPARASAADNALLVSNLLEREGACLELIIALSSAAPQGICTRIHGDLHLGQFLIERADVFIVDFEGRADRPVAERRRKTTPMRDVASMLRSVSYVTETVLHNVSQRIAHVDAELVAAARRWRDLSAASFRESYDAAIRDTPLWIHDLTARERLLRLCLLAKALHEINHELERRPDFLHIPIKGAIDLIDQGDGGLA</sequence>
<evidence type="ECO:0000256" key="7">
    <source>
        <dbReference type="ARBA" id="ARBA00031378"/>
    </source>
</evidence>
<dbReference type="InterPro" id="IPR032091">
    <property type="entry name" value="Malt_amylase-like_C"/>
</dbReference>
<protein>
    <recommendedName>
        <fullName evidence="3">maltose alpha-D-glucosyltransferase</fullName>
        <ecNumber evidence="3">5.4.99.16</ecNumber>
    </recommendedName>
    <alternativeName>
        <fullName evidence="7">Maltose alpha-D-glucosyltransferase</fullName>
    </alternativeName>
</protein>
<dbReference type="InterPro" id="IPR011009">
    <property type="entry name" value="Kinase-like_dom_sf"/>
</dbReference>
<name>A0ABV7UDD5_9HYPH</name>
<dbReference type="InterPro" id="IPR012810">
    <property type="entry name" value="TreS/a-amylase_N"/>
</dbReference>
<dbReference type="SUPFAM" id="SSF56112">
    <property type="entry name" value="Protein kinase-like (PK-like)"/>
    <property type="match status" value="1"/>
</dbReference>
<reference evidence="10" key="1">
    <citation type="journal article" date="2019" name="Int. J. Syst. Evol. Microbiol.">
        <title>The Global Catalogue of Microorganisms (GCM) 10K type strain sequencing project: providing services to taxonomists for standard genome sequencing and annotation.</title>
        <authorList>
            <consortium name="The Broad Institute Genomics Platform"/>
            <consortium name="The Broad Institute Genome Sequencing Center for Infectious Disease"/>
            <person name="Wu L."/>
            <person name="Ma J."/>
        </authorList>
    </citation>
    <scope>NUCLEOTIDE SEQUENCE [LARGE SCALE GENOMIC DNA]</scope>
    <source>
        <strain evidence="10">KCTC 42282</strain>
    </source>
</reference>
<dbReference type="NCBIfam" id="TIGR02457">
    <property type="entry name" value="TreS_Cterm"/>
    <property type="match status" value="1"/>
</dbReference>
<evidence type="ECO:0000256" key="4">
    <source>
        <dbReference type="ARBA" id="ARBA00022723"/>
    </source>
</evidence>
<comment type="similarity">
    <text evidence="2">Belongs to the glycosyl hydrolase 13 family. TreS subfamily.</text>
</comment>
<evidence type="ECO:0000259" key="8">
    <source>
        <dbReference type="SMART" id="SM00642"/>
    </source>
</evidence>
<dbReference type="NCBIfam" id="TIGR02456">
    <property type="entry name" value="treS_nterm"/>
    <property type="match status" value="1"/>
</dbReference>
<dbReference type="SUPFAM" id="SSF51011">
    <property type="entry name" value="Glycosyl hydrolase domain"/>
    <property type="match status" value="1"/>
</dbReference>
<dbReference type="SUPFAM" id="SSF51445">
    <property type="entry name" value="(Trans)glycosidases"/>
    <property type="match status" value="1"/>
</dbReference>
<keyword evidence="5" id="KW-0106">Calcium</keyword>
<dbReference type="Pfam" id="PF00128">
    <property type="entry name" value="Alpha-amylase"/>
    <property type="match status" value="2"/>
</dbReference>
<gene>
    <name evidence="9" type="primary">treS</name>
    <name evidence="9" type="ORF">ACFONL_02345</name>
</gene>
<dbReference type="SMART" id="SM00642">
    <property type="entry name" value="Aamy"/>
    <property type="match status" value="1"/>
</dbReference>
<comment type="caution">
    <text evidence="9">The sequence shown here is derived from an EMBL/GenBank/DDBJ whole genome shotgun (WGS) entry which is preliminary data.</text>
</comment>
<dbReference type="Gene3D" id="3.90.400.10">
    <property type="entry name" value="Oligo-1,6-glucosidase, Domain 2"/>
    <property type="match status" value="1"/>
</dbReference>